<evidence type="ECO:0000313" key="1">
    <source>
        <dbReference type="EMBL" id="PAT36918.1"/>
    </source>
</evidence>
<sequence>MMIHKLILSATPFLVAACSVWEQPGIETWDIDSETTDHLKVRIVEIFNSRPEFKVWNPEGCYYRMDKHFYYVACKKIIEGKDFFWDDVNILLTFDKDFNLIEMN</sequence>
<accession>A0A2A2AGP8</accession>
<organism evidence="1 2">
    <name type="scientific">Vandammella animalimorsus</name>
    <dbReference type="NCBI Taxonomy" id="2029117"/>
    <lineage>
        <taxon>Bacteria</taxon>
        <taxon>Pseudomonadati</taxon>
        <taxon>Pseudomonadota</taxon>
        <taxon>Betaproteobacteria</taxon>
        <taxon>Burkholderiales</taxon>
        <taxon>Comamonadaceae</taxon>
        <taxon>Vandammella</taxon>
    </lineage>
</organism>
<dbReference type="AlphaFoldDB" id="A0A2A2AGP8"/>
<comment type="caution">
    <text evidence="1">The sequence shown here is derived from an EMBL/GenBank/DDBJ whole genome shotgun (WGS) entry which is preliminary data.</text>
</comment>
<protein>
    <recommendedName>
        <fullName evidence="3">Lipoprotein</fullName>
    </recommendedName>
</protein>
<name>A0A2A2AGP8_9BURK</name>
<dbReference type="Proteomes" id="UP000218054">
    <property type="component" value="Unassembled WGS sequence"/>
</dbReference>
<evidence type="ECO:0008006" key="3">
    <source>
        <dbReference type="Google" id="ProtNLM"/>
    </source>
</evidence>
<keyword evidence="2" id="KW-1185">Reference proteome</keyword>
<dbReference type="EMBL" id="NSJB01000005">
    <property type="protein sequence ID" value="PAT36918.1"/>
    <property type="molecule type" value="Genomic_DNA"/>
</dbReference>
<gene>
    <name evidence="1" type="ORF">CK625_08445</name>
</gene>
<dbReference type="PROSITE" id="PS51257">
    <property type="entry name" value="PROKAR_LIPOPROTEIN"/>
    <property type="match status" value="1"/>
</dbReference>
<reference evidence="1 2" key="1">
    <citation type="submission" date="2017-08" db="EMBL/GenBank/DDBJ databases">
        <title>WGS of Clinical strains of the CDC Group NO-1 linked to zoonotic infections in humans.</title>
        <authorList>
            <person name="Bernier A.-M."/>
            <person name="Bernard K."/>
        </authorList>
    </citation>
    <scope>NUCLEOTIDE SEQUENCE [LARGE SCALE GENOMIC DNA]</scope>
    <source>
        <strain evidence="1 2">NML00-0135</strain>
    </source>
</reference>
<proteinExistence type="predicted"/>
<evidence type="ECO:0000313" key="2">
    <source>
        <dbReference type="Proteomes" id="UP000218054"/>
    </source>
</evidence>